<dbReference type="RefSeq" id="WP_377725765.1">
    <property type="nucleotide sequence ID" value="NZ_JBHSEW010000007.1"/>
</dbReference>
<accession>A0ABV9GWD4</accession>
<gene>
    <name evidence="6" type="ORF">ACFO3A_08905</name>
</gene>
<feature type="region of interest" description="Disordered" evidence="2">
    <location>
        <begin position="490"/>
        <end position="538"/>
    </location>
</feature>
<dbReference type="Pfam" id="PF00263">
    <property type="entry name" value="Secretin"/>
    <property type="match status" value="1"/>
</dbReference>
<evidence type="ECO:0000259" key="5">
    <source>
        <dbReference type="Pfam" id="PF13629"/>
    </source>
</evidence>
<dbReference type="Proteomes" id="UP001595967">
    <property type="component" value="Unassembled WGS sequence"/>
</dbReference>
<evidence type="ECO:0000259" key="4">
    <source>
        <dbReference type="Pfam" id="PF00263"/>
    </source>
</evidence>
<dbReference type="InterPro" id="IPR032789">
    <property type="entry name" value="T2SS-T3SS_pil_N"/>
</dbReference>
<protein>
    <submittedName>
        <fullName evidence="6">Pilus assembly protein N-terminal domain-containing protein</fullName>
    </submittedName>
</protein>
<name>A0ABV9GWD4_9BURK</name>
<feature type="chain" id="PRO_5047264344" evidence="3">
    <location>
        <begin position="42"/>
        <end position="726"/>
    </location>
</feature>
<evidence type="ECO:0000256" key="2">
    <source>
        <dbReference type="SAM" id="MobiDB-lite"/>
    </source>
</evidence>
<keyword evidence="3" id="KW-0732">Signal</keyword>
<feature type="signal peptide" evidence="3">
    <location>
        <begin position="1"/>
        <end position="41"/>
    </location>
</feature>
<dbReference type="InterPro" id="IPR001775">
    <property type="entry name" value="GspD/PilQ"/>
</dbReference>
<dbReference type="InterPro" id="IPR004846">
    <property type="entry name" value="T2SS/T3SS_dom"/>
</dbReference>
<dbReference type="EMBL" id="JBHSEW010000007">
    <property type="protein sequence ID" value="MFC4622333.1"/>
    <property type="molecule type" value="Genomic_DNA"/>
</dbReference>
<keyword evidence="7" id="KW-1185">Reference proteome</keyword>
<comment type="caution">
    <text evidence="6">The sequence shown here is derived from an EMBL/GenBank/DDBJ whole genome shotgun (WGS) entry which is preliminary data.</text>
</comment>
<feature type="domain" description="Type II/III secretion system secretin-like" evidence="4">
    <location>
        <begin position="312"/>
        <end position="468"/>
    </location>
</feature>
<evidence type="ECO:0000313" key="6">
    <source>
        <dbReference type="EMBL" id="MFC4622333.1"/>
    </source>
</evidence>
<reference evidence="7" key="1">
    <citation type="journal article" date="2019" name="Int. J. Syst. Evol. Microbiol.">
        <title>The Global Catalogue of Microorganisms (GCM) 10K type strain sequencing project: providing services to taxonomists for standard genome sequencing and annotation.</title>
        <authorList>
            <consortium name="The Broad Institute Genomics Platform"/>
            <consortium name="The Broad Institute Genome Sequencing Center for Infectious Disease"/>
            <person name="Wu L."/>
            <person name="Ma J."/>
        </authorList>
    </citation>
    <scope>NUCLEOTIDE SEQUENCE [LARGE SCALE GENOMIC DNA]</scope>
    <source>
        <strain evidence="7">JCM 11650</strain>
    </source>
</reference>
<dbReference type="PANTHER" id="PTHR30332:SF17">
    <property type="entry name" value="TYPE IV PILIATION SYSTEM PROTEIN DR_0774-RELATED"/>
    <property type="match status" value="1"/>
</dbReference>
<dbReference type="PRINTS" id="PR00811">
    <property type="entry name" value="BCTERIALGSPD"/>
</dbReference>
<dbReference type="InterPro" id="IPR050810">
    <property type="entry name" value="Bact_Secretion_Sys_Channel"/>
</dbReference>
<evidence type="ECO:0000256" key="3">
    <source>
        <dbReference type="SAM" id="SignalP"/>
    </source>
</evidence>
<comment type="similarity">
    <text evidence="1">Belongs to the bacterial secretin family.</text>
</comment>
<proteinExistence type="inferred from homology"/>
<feature type="region of interest" description="Disordered" evidence="2">
    <location>
        <begin position="53"/>
        <end position="84"/>
    </location>
</feature>
<evidence type="ECO:0000256" key="1">
    <source>
        <dbReference type="RuleBase" id="RU004003"/>
    </source>
</evidence>
<evidence type="ECO:0000313" key="7">
    <source>
        <dbReference type="Proteomes" id="UP001595967"/>
    </source>
</evidence>
<sequence length="726" mass="77780">MQSTTSSNLPPRLPRLRRIPAACCALLVLAGSSTALMPAMAQDTAPINGYAEHLKPRSNTKSNRKAQIAGPGARPYEPVQRPSDEGQIPEIEMFVGESRVFPAPGVARIAVGNGSILTAAALDEKEVILFANGMGTSSLFIWNADGRYQRVKINIVPGDTSRIAREIAAFLTSIPKARASIIGDKVIVEGEGLSMADLARIDMLAQRYPQIVNFTSTLGVEKMVMLDVKVVEFPTSALRELGLSWRATGGVAVGGIWSPIRRGRGDGFQIGVQTGSENTPPMIVSDGSTLTLPKALHIGSLLNLGLNATLNALAQEGKTTILAEPQLSARNGASASFLAGGEIPYSVRTNEGPSIEFKQYGVRLDILPRVDNTGNVHAQIAAEVSSIDPSISTEFGPGLLSRKTNTEFNVRQGETIVLSGLIQRETSVNTDRVPGLSNIPILGALFRSKSFQNKETELVIFVTPTVVDAQSPGIVDRIERTTERLQERLGAAPYLSNPLQPGVDMARPDISPAAATPPDEAPEHTTNETAAAPPPPLVAATPFDANKGSTFRVLQDGLALRARPDLKGRSLLLLDRGAVVTLRAQPTHETVSRDWLPVQTGTMQGWVQRTWVTPVRLELEPVSTQPLPAAQPVPLAAGTALTLDGLPTAGSYRVLARMLPLMLTPDRNAPVQTFIPEDQIVDALAVLERGAWTAVQYQGQRGWVASPWLQPVQLLPQAEHTPSTHE</sequence>
<dbReference type="PANTHER" id="PTHR30332">
    <property type="entry name" value="PROBABLE GENERAL SECRETION PATHWAY PROTEIN D"/>
    <property type="match status" value="1"/>
</dbReference>
<feature type="domain" description="Pilus formation protein N-terminal" evidence="5">
    <location>
        <begin position="90"/>
        <end position="154"/>
    </location>
</feature>
<dbReference type="Pfam" id="PF13629">
    <property type="entry name" value="T2SS-T3SS_pil_N"/>
    <property type="match status" value="1"/>
</dbReference>
<organism evidence="6 7">
    <name type="scientific">Comamonas nitrativorans</name>
    <dbReference type="NCBI Taxonomy" id="108437"/>
    <lineage>
        <taxon>Bacteria</taxon>
        <taxon>Pseudomonadati</taxon>
        <taxon>Pseudomonadota</taxon>
        <taxon>Betaproteobacteria</taxon>
        <taxon>Burkholderiales</taxon>
        <taxon>Comamonadaceae</taxon>
        <taxon>Comamonas</taxon>
    </lineage>
</organism>